<dbReference type="OMA" id="DGQILHW"/>
<dbReference type="PANTHER" id="PTHR45982">
    <property type="entry name" value="REGULATOR OF CHROMOSOME CONDENSATION"/>
    <property type="match status" value="1"/>
</dbReference>
<evidence type="ECO:0000313" key="2">
    <source>
        <dbReference type="EMBL" id="KRX08045.1"/>
    </source>
</evidence>
<proteinExistence type="predicted"/>
<feature type="repeat" description="RCC1" evidence="1">
    <location>
        <begin position="134"/>
        <end position="185"/>
    </location>
</feature>
<dbReference type="PROSITE" id="PS00626">
    <property type="entry name" value="RCC1_2"/>
    <property type="match status" value="1"/>
</dbReference>
<dbReference type="Proteomes" id="UP000054937">
    <property type="component" value="Unassembled WGS sequence"/>
</dbReference>
<organism evidence="2 3">
    <name type="scientific">Pseudocohnilembus persalinus</name>
    <name type="common">Ciliate</name>
    <dbReference type="NCBI Taxonomy" id="266149"/>
    <lineage>
        <taxon>Eukaryota</taxon>
        <taxon>Sar</taxon>
        <taxon>Alveolata</taxon>
        <taxon>Ciliophora</taxon>
        <taxon>Intramacronucleata</taxon>
        <taxon>Oligohymenophorea</taxon>
        <taxon>Scuticociliatia</taxon>
        <taxon>Philasterida</taxon>
        <taxon>Pseudocohnilembidae</taxon>
        <taxon>Pseudocohnilembus</taxon>
    </lineage>
</organism>
<dbReference type="PROSITE" id="PS50012">
    <property type="entry name" value="RCC1_3"/>
    <property type="match status" value="2"/>
</dbReference>
<evidence type="ECO:0000256" key="1">
    <source>
        <dbReference type="PROSITE-ProRule" id="PRU00235"/>
    </source>
</evidence>
<sequence>MKTFARGLNFMGQLGIGNKNQNLQKFTEIEQLSGKNVSQLEAHFTQSYCRLDDGQILHWGYVLDSLTTTRVLNYYKKSPKISKLWQKYSFFGKTLGLRLGEWQMGLLNKEQIMKHQPNNISIGGSFIMYTTDKGVAYGMGENYKGQLGLGNNKFQFTFEPIQVPNNEKIKQVSAGFQHSVLVTVDFYNNPMRMIIKNEKIKKVSSGFHHSIYLCESGNLYGLGFNSKGQCGTSNLNRLDCEDFQKIFTNLEDDEYITDIASGKSHNVFITNKGGIYMFGAVKNYQLAREQSFYIDICSPTEVHLKLEDGEIPIKVKANFDRSAVLTNFGNAYVWGGESQEKICLENHYCIENIKKSMAADLGISQDKIIVKDVGLGYLHTLVSLQLKQ</sequence>
<dbReference type="OrthoDB" id="8068875at2759"/>
<protein>
    <submittedName>
        <fullName evidence="2">Regulator of chromosome condensation 1/beta-lactamase-inhibitor protein II</fullName>
    </submittedName>
</protein>
<evidence type="ECO:0000313" key="3">
    <source>
        <dbReference type="Proteomes" id="UP000054937"/>
    </source>
</evidence>
<dbReference type="Pfam" id="PF00415">
    <property type="entry name" value="RCC1"/>
    <property type="match status" value="1"/>
</dbReference>
<dbReference type="Pfam" id="PF13540">
    <property type="entry name" value="RCC1_2"/>
    <property type="match status" value="1"/>
</dbReference>
<dbReference type="SUPFAM" id="SSF50985">
    <property type="entry name" value="RCC1/BLIP-II"/>
    <property type="match status" value="1"/>
</dbReference>
<feature type="repeat" description="RCC1" evidence="1">
    <location>
        <begin position="217"/>
        <end position="272"/>
    </location>
</feature>
<dbReference type="InterPro" id="IPR051553">
    <property type="entry name" value="Ran_GTPase-activating"/>
</dbReference>
<dbReference type="AlphaFoldDB" id="A0A0V0R115"/>
<dbReference type="GO" id="GO:0005085">
    <property type="term" value="F:guanyl-nucleotide exchange factor activity"/>
    <property type="evidence" value="ECO:0007669"/>
    <property type="project" value="TreeGrafter"/>
</dbReference>
<dbReference type="PANTHER" id="PTHR45982:SF1">
    <property type="entry name" value="REGULATOR OF CHROMOSOME CONDENSATION"/>
    <property type="match status" value="1"/>
</dbReference>
<dbReference type="InParanoid" id="A0A0V0R115"/>
<accession>A0A0V0R115</accession>
<dbReference type="EMBL" id="LDAU01000076">
    <property type="protein sequence ID" value="KRX08045.1"/>
    <property type="molecule type" value="Genomic_DNA"/>
</dbReference>
<dbReference type="InterPro" id="IPR000408">
    <property type="entry name" value="Reg_chr_condens"/>
</dbReference>
<comment type="caution">
    <text evidence="2">The sequence shown here is derived from an EMBL/GenBank/DDBJ whole genome shotgun (WGS) entry which is preliminary data.</text>
</comment>
<gene>
    <name evidence="2" type="ORF">PPERSA_06223</name>
</gene>
<reference evidence="2 3" key="1">
    <citation type="journal article" date="2015" name="Sci. Rep.">
        <title>Genome of the facultative scuticociliatosis pathogen Pseudocohnilembus persalinus provides insight into its virulence through horizontal gene transfer.</title>
        <authorList>
            <person name="Xiong J."/>
            <person name="Wang G."/>
            <person name="Cheng J."/>
            <person name="Tian M."/>
            <person name="Pan X."/>
            <person name="Warren A."/>
            <person name="Jiang C."/>
            <person name="Yuan D."/>
            <person name="Miao W."/>
        </authorList>
    </citation>
    <scope>NUCLEOTIDE SEQUENCE [LARGE SCALE GENOMIC DNA]</scope>
    <source>
        <strain evidence="2">36N120E</strain>
    </source>
</reference>
<name>A0A0V0R115_PSEPJ</name>
<dbReference type="GO" id="GO:0005737">
    <property type="term" value="C:cytoplasm"/>
    <property type="evidence" value="ECO:0007669"/>
    <property type="project" value="TreeGrafter"/>
</dbReference>
<dbReference type="InterPro" id="IPR009091">
    <property type="entry name" value="RCC1/BLIP-II"/>
</dbReference>
<dbReference type="Gene3D" id="2.130.10.30">
    <property type="entry name" value="Regulator of chromosome condensation 1/beta-lactamase-inhibitor protein II"/>
    <property type="match status" value="2"/>
</dbReference>
<keyword evidence="3" id="KW-1185">Reference proteome</keyword>